<feature type="compositionally biased region" description="Basic and acidic residues" evidence="1">
    <location>
        <begin position="35"/>
        <end position="46"/>
    </location>
</feature>
<comment type="caution">
    <text evidence="2">The sequence shown here is derived from an EMBL/GenBank/DDBJ whole genome shotgun (WGS) entry which is preliminary data.</text>
</comment>
<name>A0A9W9REJ2_9EURO</name>
<dbReference type="InterPro" id="IPR032675">
    <property type="entry name" value="LRR_dom_sf"/>
</dbReference>
<dbReference type="EMBL" id="JAPZBS010000009">
    <property type="protein sequence ID" value="KAJ5358641.1"/>
    <property type="molecule type" value="Genomic_DNA"/>
</dbReference>
<gene>
    <name evidence="2" type="ORF">N7496_011054</name>
</gene>
<dbReference type="Gene3D" id="3.80.10.10">
    <property type="entry name" value="Ribonuclease Inhibitor"/>
    <property type="match status" value="1"/>
</dbReference>
<dbReference type="RefSeq" id="XP_056549927.1">
    <property type="nucleotide sequence ID" value="XM_056703967.1"/>
</dbReference>
<reference evidence="2" key="2">
    <citation type="journal article" date="2023" name="IMA Fungus">
        <title>Comparative genomic study of the Penicillium genus elucidates a diverse pangenome and 15 lateral gene transfer events.</title>
        <authorList>
            <person name="Petersen C."/>
            <person name="Sorensen T."/>
            <person name="Nielsen M.R."/>
            <person name="Sondergaard T.E."/>
            <person name="Sorensen J.L."/>
            <person name="Fitzpatrick D.A."/>
            <person name="Frisvad J.C."/>
            <person name="Nielsen K.L."/>
        </authorList>
    </citation>
    <scope>NUCLEOTIDE SEQUENCE</scope>
    <source>
        <strain evidence="2">IBT 29864</strain>
    </source>
</reference>
<keyword evidence="3" id="KW-1185">Reference proteome</keyword>
<dbReference type="Proteomes" id="UP001147782">
    <property type="component" value="Unassembled WGS sequence"/>
</dbReference>
<evidence type="ECO:0000313" key="3">
    <source>
        <dbReference type="Proteomes" id="UP001147782"/>
    </source>
</evidence>
<protein>
    <submittedName>
        <fullName evidence="2">Uncharacterized protein</fullName>
    </submittedName>
</protein>
<dbReference type="GeneID" id="81443146"/>
<dbReference type="OrthoDB" id="5139510at2759"/>
<evidence type="ECO:0000256" key="1">
    <source>
        <dbReference type="SAM" id="MobiDB-lite"/>
    </source>
</evidence>
<accession>A0A9W9REJ2</accession>
<sequence>MFLAIPGPEAWAEADADENWRWASACSSVDESQAEEPKTENPKTEAPKMNISQEYNDDTPRAGHILLTFPDELLSNILELSVITPPEIGWDGEPRWPYRTQYDGVSMRNVALTCRRFSQIMVPFIYRRKQALYNMRLIPPEPRLELLLRTFRENPSLGLYCRELYTNVREQKSKDEPDEDCGPAEQLPAFVPNIEHMFVRGGFNKDRAKQTWKFMRECARHMHQLERLDIAQLGKDSLSVTDFVEVFQGQASALEYLGVIGFSASESRYEGLEMRKTPKLKEIDLGSFSDTAEGLSMLLSWPEALSKFRIMGRVYDKHNPIDLPMVKEMLVQHKDSLVELEIEHLPDEIKGKPFDFSEFSVLETLSLSRWHFASSKEKLPDSKQVFEGCLSPPRLKKFKWSFHMMGSVWPQWDDFGEEEESWVRKLAQTAVVRGEGRYSETFKSRSAPWSLKIR</sequence>
<evidence type="ECO:0000313" key="2">
    <source>
        <dbReference type="EMBL" id="KAJ5358641.1"/>
    </source>
</evidence>
<reference evidence="2" key="1">
    <citation type="submission" date="2022-11" db="EMBL/GenBank/DDBJ databases">
        <authorList>
            <person name="Petersen C."/>
        </authorList>
    </citation>
    <scope>NUCLEOTIDE SEQUENCE</scope>
    <source>
        <strain evidence="2">IBT 29864</strain>
    </source>
</reference>
<feature type="region of interest" description="Disordered" evidence="1">
    <location>
        <begin position="24"/>
        <end position="55"/>
    </location>
</feature>
<organism evidence="2 3">
    <name type="scientific">Penicillium cataractarum</name>
    <dbReference type="NCBI Taxonomy" id="2100454"/>
    <lineage>
        <taxon>Eukaryota</taxon>
        <taxon>Fungi</taxon>
        <taxon>Dikarya</taxon>
        <taxon>Ascomycota</taxon>
        <taxon>Pezizomycotina</taxon>
        <taxon>Eurotiomycetes</taxon>
        <taxon>Eurotiomycetidae</taxon>
        <taxon>Eurotiales</taxon>
        <taxon>Aspergillaceae</taxon>
        <taxon>Penicillium</taxon>
    </lineage>
</organism>
<dbReference type="AlphaFoldDB" id="A0A9W9REJ2"/>
<proteinExistence type="predicted"/>